<gene>
    <name evidence="1" type="ORF">J4415_03655</name>
</gene>
<evidence type="ECO:0000313" key="1">
    <source>
        <dbReference type="EMBL" id="MBS3057694.1"/>
    </source>
</evidence>
<proteinExistence type="predicted"/>
<dbReference type="Proteomes" id="UP000677687">
    <property type="component" value="Unassembled WGS sequence"/>
</dbReference>
<protein>
    <submittedName>
        <fullName evidence="1">Uncharacterized protein</fullName>
    </submittedName>
</protein>
<name>A0A8T4KUT0_9ARCH</name>
<comment type="caution">
    <text evidence="1">The sequence shown here is derived from an EMBL/GenBank/DDBJ whole genome shotgun (WGS) entry which is preliminary data.</text>
</comment>
<reference evidence="1" key="2">
    <citation type="submission" date="2021-05" db="EMBL/GenBank/DDBJ databases">
        <title>Protein family content uncovers lineage relationships and bacterial pathway maintenance mechanisms in DPANN archaea.</title>
        <authorList>
            <person name="Castelle C.J."/>
            <person name="Meheust R."/>
            <person name="Jaffe A.L."/>
            <person name="Seitz K."/>
            <person name="Gong X."/>
            <person name="Baker B.J."/>
            <person name="Banfield J.F."/>
        </authorList>
    </citation>
    <scope>NUCLEOTIDE SEQUENCE</scope>
    <source>
        <strain evidence="1">RIFCSPHIGHO2_01_FULL_AR10_44_11</strain>
    </source>
</reference>
<dbReference type="AlphaFoldDB" id="A0A8T4KUT0"/>
<sequence>MKDLGAELRNERQRLEDLHAVKLRNVSPGRTIEVMMELNAAMHELAIYQIRKENPDINNVELTKKLRELFWSGKKWKDIGKL</sequence>
<dbReference type="EMBL" id="JAGVWD010000059">
    <property type="protein sequence ID" value="MBS3057694.1"/>
    <property type="molecule type" value="Genomic_DNA"/>
</dbReference>
<organism evidence="1 2">
    <name type="scientific">Candidatus Iainarchaeum sp</name>
    <dbReference type="NCBI Taxonomy" id="3101447"/>
    <lineage>
        <taxon>Archaea</taxon>
        <taxon>Candidatus Iainarchaeota</taxon>
        <taxon>Candidatus Iainarchaeia</taxon>
        <taxon>Candidatus Iainarchaeales</taxon>
        <taxon>Candidatus Iainarchaeaceae</taxon>
        <taxon>Candidatus Iainarchaeum</taxon>
    </lineage>
</organism>
<reference evidence="1" key="1">
    <citation type="submission" date="2021-03" db="EMBL/GenBank/DDBJ databases">
        <authorList>
            <person name="Jaffe A."/>
        </authorList>
    </citation>
    <scope>NUCLEOTIDE SEQUENCE</scope>
    <source>
        <strain evidence="1">RIFCSPHIGHO2_01_FULL_AR10_44_11</strain>
    </source>
</reference>
<accession>A0A8T4KUT0</accession>
<evidence type="ECO:0000313" key="2">
    <source>
        <dbReference type="Proteomes" id="UP000677687"/>
    </source>
</evidence>